<dbReference type="GO" id="GO:0000160">
    <property type="term" value="P:phosphorelay signal transduction system"/>
    <property type="evidence" value="ECO:0007669"/>
    <property type="project" value="InterPro"/>
</dbReference>
<feature type="domain" description="Response regulatory" evidence="6">
    <location>
        <begin position="21"/>
        <end position="133"/>
    </location>
</feature>
<dbReference type="SMART" id="SM00448">
    <property type="entry name" value="REC"/>
    <property type="match status" value="1"/>
</dbReference>
<keyword evidence="10" id="KW-1185">Reference proteome</keyword>
<comment type="caution">
    <text evidence="9">The sequence shown here is derived from an EMBL/GenBank/DDBJ whole genome shotgun (WGS) entry which is preliminary data.</text>
</comment>
<dbReference type="SUPFAM" id="SSF55781">
    <property type="entry name" value="GAF domain-like"/>
    <property type="match status" value="1"/>
</dbReference>
<dbReference type="RefSeq" id="WP_158203946.1">
    <property type="nucleotide sequence ID" value="NZ_WSZK01000015.1"/>
</dbReference>
<evidence type="ECO:0000259" key="7">
    <source>
        <dbReference type="PROSITE" id="PS50112"/>
    </source>
</evidence>
<organism evidence="9 10">
    <name type="scientific">Halomarina oriensis</name>
    <dbReference type="NCBI Taxonomy" id="671145"/>
    <lineage>
        <taxon>Archaea</taxon>
        <taxon>Methanobacteriati</taxon>
        <taxon>Methanobacteriota</taxon>
        <taxon>Stenosarchaea group</taxon>
        <taxon>Halobacteria</taxon>
        <taxon>Halobacteriales</taxon>
        <taxon>Natronomonadaceae</taxon>
        <taxon>Halomarina</taxon>
    </lineage>
</organism>
<dbReference type="Pfam" id="PF00072">
    <property type="entry name" value="Response_reg"/>
    <property type="match status" value="1"/>
</dbReference>
<dbReference type="CDD" id="cd00156">
    <property type="entry name" value="REC"/>
    <property type="match status" value="1"/>
</dbReference>
<evidence type="ECO:0000259" key="8">
    <source>
        <dbReference type="PROSITE" id="PS50113"/>
    </source>
</evidence>
<keyword evidence="3" id="KW-0805">Transcription regulation</keyword>
<evidence type="ECO:0000256" key="2">
    <source>
        <dbReference type="ARBA" id="ARBA00022777"/>
    </source>
</evidence>
<dbReference type="PROSITE" id="PS50110">
    <property type="entry name" value="RESPONSE_REGULATORY"/>
    <property type="match status" value="1"/>
</dbReference>
<dbReference type="CDD" id="cd00130">
    <property type="entry name" value="PAS"/>
    <property type="match status" value="2"/>
</dbReference>
<dbReference type="PROSITE" id="PS50113">
    <property type="entry name" value="PAC"/>
    <property type="match status" value="2"/>
</dbReference>
<dbReference type="Gene3D" id="3.40.50.2300">
    <property type="match status" value="1"/>
</dbReference>
<dbReference type="OrthoDB" id="106505at2157"/>
<evidence type="ECO:0000259" key="6">
    <source>
        <dbReference type="PROSITE" id="PS50110"/>
    </source>
</evidence>
<feature type="domain" description="PAC" evidence="8">
    <location>
        <begin position="341"/>
        <end position="393"/>
    </location>
</feature>
<evidence type="ECO:0000256" key="4">
    <source>
        <dbReference type="ARBA" id="ARBA00023163"/>
    </source>
</evidence>
<evidence type="ECO:0000313" key="10">
    <source>
        <dbReference type="Proteomes" id="UP000451471"/>
    </source>
</evidence>
<dbReference type="PROSITE" id="PS50112">
    <property type="entry name" value="PAS"/>
    <property type="match status" value="2"/>
</dbReference>
<dbReference type="SUPFAM" id="SSF55785">
    <property type="entry name" value="PYP-like sensor domain (PAS domain)"/>
    <property type="match status" value="2"/>
</dbReference>
<dbReference type="InterPro" id="IPR007050">
    <property type="entry name" value="HTH_bacterioopsin"/>
</dbReference>
<dbReference type="SMART" id="SM00091">
    <property type="entry name" value="PAS"/>
    <property type="match status" value="2"/>
</dbReference>
<dbReference type="SMART" id="SM00086">
    <property type="entry name" value="PAC"/>
    <property type="match status" value="2"/>
</dbReference>
<dbReference type="Pfam" id="PF15915">
    <property type="entry name" value="BAT"/>
    <property type="match status" value="1"/>
</dbReference>
<dbReference type="Pfam" id="PF13185">
    <property type="entry name" value="GAF_2"/>
    <property type="match status" value="1"/>
</dbReference>
<feature type="domain" description="PAS" evidence="7">
    <location>
        <begin position="268"/>
        <end position="338"/>
    </location>
</feature>
<dbReference type="InterPro" id="IPR000014">
    <property type="entry name" value="PAS"/>
</dbReference>
<evidence type="ECO:0000256" key="1">
    <source>
        <dbReference type="ARBA" id="ARBA00022679"/>
    </source>
</evidence>
<dbReference type="InterPro" id="IPR029016">
    <property type="entry name" value="GAF-like_dom_sf"/>
</dbReference>
<dbReference type="Gene3D" id="3.30.450.20">
    <property type="entry name" value="PAS domain"/>
    <property type="match status" value="2"/>
</dbReference>
<dbReference type="InterPro" id="IPR013656">
    <property type="entry name" value="PAS_4"/>
</dbReference>
<dbReference type="PANTHER" id="PTHR34236">
    <property type="entry name" value="DIMETHYL SULFOXIDE REDUCTASE TRANSCRIPTIONAL ACTIVATOR"/>
    <property type="match status" value="1"/>
</dbReference>
<gene>
    <name evidence="9" type="ORF">GQS65_06965</name>
</gene>
<protein>
    <submittedName>
        <fullName evidence="9">PAS domain S-box protein</fullName>
    </submittedName>
</protein>
<comment type="caution">
    <text evidence="5">Lacks conserved residue(s) required for the propagation of feature annotation.</text>
</comment>
<dbReference type="InterPro" id="IPR003018">
    <property type="entry name" value="GAF"/>
</dbReference>
<dbReference type="Pfam" id="PF13426">
    <property type="entry name" value="PAS_9"/>
    <property type="match status" value="1"/>
</dbReference>
<dbReference type="Pfam" id="PF08448">
    <property type="entry name" value="PAS_4"/>
    <property type="match status" value="1"/>
</dbReference>
<keyword evidence="2" id="KW-0418">Kinase</keyword>
<proteinExistence type="predicted"/>
<evidence type="ECO:0000256" key="5">
    <source>
        <dbReference type="PROSITE-ProRule" id="PRU00169"/>
    </source>
</evidence>
<dbReference type="AlphaFoldDB" id="A0A6B0GNI0"/>
<dbReference type="NCBIfam" id="TIGR00229">
    <property type="entry name" value="sensory_box"/>
    <property type="match status" value="2"/>
</dbReference>
<sequence length="795" mass="87174">MRENGEMDTAPRLGGPRSTVEVAYVDDDSTFAELVVNGLELAGDIDARSIPDAESLLVVLNDVDCVVCRYDLPDGTAPALVDRIHQRRPTLPVILFSEATPREVDEAVSAGVTDHLRRSADVARHERLADRVRAAVAESRAKTNYREVFEKVDAGLVVYHPETGMVDDVNQRFCEMLGYDRETLLDRSLADITIAADETGRERARTHIADAVDGEPQRFEARARTAAGAVLWVEIQLKLATIDGERRLLAILRDIEERKRHEHDLEDERAFVESILDGLPDVLYTVGEGGEILRWNDRVNAVTGYTDEEIAGTTAFEFVPERDHDRIMAAIAAVVDEGESVTVESHLLTSDGEELPYEFTGAPVTDADGDVVGLTGIGRDISERTEREALLERQRDELERLDRINGVIRGVLRSLVDAESRETIEQRVCDRLADSETYRFAWVGDRSGVDGRVVPRASAGVEAGYLDDIDITVDDADTGRGPAGRAVRTREVSVAQRIDADPDFAPWRADALERGYRSSAAVPLVSGETLYGVLNIYADRPNAFDEEERAVLRELGETVGYAIAATERKRALVSDAVVELELTVEDAPPFTALAGATGSHVVLDGVVGRPDGTFVLSVTVEGCDDETALVAAESVETVQHASVAGTVDDAVLLEVLVDDDTLVPVLVESGATVRDLYTDGEETALLVDVAERADVRGIVDTLSRVATGVRLVARRERDRPLKSRNAFRAELDDRLTERQATTLEAAYQAGYFERPRRHSGQEVADLLDISASTFTQHLRAAERKLLGVLYEPESE</sequence>
<dbReference type="PANTHER" id="PTHR34236:SF1">
    <property type="entry name" value="DIMETHYL SULFOXIDE REDUCTASE TRANSCRIPTIONAL ACTIVATOR"/>
    <property type="match status" value="1"/>
</dbReference>
<dbReference type="Gene3D" id="3.30.450.40">
    <property type="match status" value="1"/>
</dbReference>
<dbReference type="InterPro" id="IPR000700">
    <property type="entry name" value="PAS-assoc_C"/>
</dbReference>
<dbReference type="InterPro" id="IPR011006">
    <property type="entry name" value="CheY-like_superfamily"/>
</dbReference>
<feature type="domain" description="PAC" evidence="8">
    <location>
        <begin position="217"/>
        <end position="267"/>
    </location>
</feature>
<dbReference type="SUPFAM" id="SSF52172">
    <property type="entry name" value="CheY-like"/>
    <property type="match status" value="1"/>
</dbReference>
<evidence type="ECO:0000256" key="3">
    <source>
        <dbReference type="ARBA" id="ARBA00023015"/>
    </source>
</evidence>
<accession>A0A6B0GNI0</accession>
<reference evidence="9 10" key="1">
    <citation type="submission" date="2019-12" db="EMBL/GenBank/DDBJ databases">
        <title>Halocatena pleomorpha gen. nov. sp. nov., an extremely halophilic archaeon of family Halobacteriaceae isolated from saltpan soil.</title>
        <authorList>
            <person name="Pal Y."/>
            <person name="Verma A."/>
            <person name="Krishnamurthi S."/>
            <person name="Kumar P."/>
        </authorList>
    </citation>
    <scope>NUCLEOTIDE SEQUENCE [LARGE SCALE GENOMIC DNA]</scope>
    <source>
        <strain evidence="9 10">JCM 16495</strain>
    </source>
</reference>
<dbReference type="GO" id="GO:0016301">
    <property type="term" value="F:kinase activity"/>
    <property type="evidence" value="ECO:0007669"/>
    <property type="project" value="UniProtKB-KW"/>
</dbReference>
<dbReference type="InterPro" id="IPR031803">
    <property type="entry name" value="BAT_GAF/HTH-assoc"/>
</dbReference>
<dbReference type="Proteomes" id="UP000451471">
    <property type="component" value="Unassembled WGS sequence"/>
</dbReference>
<keyword evidence="1" id="KW-0808">Transferase</keyword>
<feature type="domain" description="PAS" evidence="7">
    <location>
        <begin position="141"/>
        <end position="215"/>
    </location>
</feature>
<evidence type="ECO:0000313" key="9">
    <source>
        <dbReference type="EMBL" id="MWG34233.1"/>
    </source>
</evidence>
<keyword evidence="4" id="KW-0804">Transcription</keyword>
<dbReference type="SMART" id="SM00065">
    <property type="entry name" value="GAF"/>
    <property type="match status" value="1"/>
</dbReference>
<dbReference type="InterPro" id="IPR001610">
    <property type="entry name" value="PAC"/>
</dbReference>
<dbReference type="InterPro" id="IPR035965">
    <property type="entry name" value="PAS-like_dom_sf"/>
</dbReference>
<dbReference type="Pfam" id="PF04967">
    <property type="entry name" value="HTH_10"/>
    <property type="match status" value="1"/>
</dbReference>
<dbReference type="EMBL" id="WSZK01000015">
    <property type="protein sequence ID" value="MWG34233.1"/>
    <property type="molecule type" value="Genomic_DNA"/>
</dbReference>
<name>A0A6B0GNI0_9EURY</name>
<dbReference type="InterPro" id="IPR001789">
    <property type="entry name" value="Sig_transdc_resp-reg_receiver"/>
</dbReference>